<dbReference type="GO" id="GO:0014003">
    <property type="term" value="P:oligodendrocyte development"/>
    <property type="evidence" value="ECO:0007669"/>
    <property type="project" value="Ensembl"/>
</dbReference>
<dbReference type="GO" id="GO:0030672">
    <property type="term" value="C:synaptic vesicle membrane"/>
    <property type="evidence" value="ECO:0007669"/>
    <property type="project" value="UniProtKB-SubCell"/>
</dbReference>
<evidence type="ECO:0000256" key="12">
    <source>
        <dbReference type="SAM" id="Phobius"/>
    </source>
</evidence>
<evidence type="ECO:0000313" key="14">
    <source>
        <dbReference type="Proteomes" id="UP000265000"/>
    </source>
</evidence>
<dbReference type="InterPro" id="IPR027469">
    <property type="entry name" value="Cation_efflux_TMD_sf"/>
</dbReference>
<evidence type="ECO:0000256" key="3">
    <source>
        <dbReference type="ARBA" id="ARBA00008731"/>
    </source>
</evidence>
<evidence type="ECO:0000256" key="2">
    <source>
        <dbReference type="ARBA" id="ARBA00004644"/>
    </source>
</evidence>
<evidence type="ECO:0000256" key="10">
    <source>
        <dbReference type="ARBA" id="ARBA00023329"/>
    </source>
</evidence>
<feature type="region of interest" description="Disordered" evidence="11">
    <location>
        <begin position="1"/>
        <end position="58"/>
    </location>
</feature>
<comment type="similarity">
    <text evidence="3">Belongs to the TMEM163 family.</text>
</comment>
<keyword evidence="9 12" id="KW-0472">Membrane</keyword>
<evidence type="ECO:0000256" key="11">
    <source>
        <dbReference type="SAM" id="MobiDB-lite"/>
    </source>
</evidence>
<feature type="transmembrane region" description="Helical" evidence="12">
    <location>
        <begin position="188"/>
        <end position="210"/>
    </location>
</feature>
<evidence type="ECO:0000256" key="4">
    <source>
        <dbReference type="ARBA" id="ARBA00022692"/>
    </source>
</evidence>
<dbReference type="GeneTree" id="ENSGT00390000001170"/>
<dbReference type="SUPFAM" id="SSF161111">
    <property type="entry name" value="Cation efflux protein transmembrane domain-like"/>
    <property type="match status" value="1"/>
</dbReference>
<evidence type="ECO:0000256" key="8">
    <source>
        <dbReference type="ARBA" id="ARBA00023018"/>
    </source>
</evidence>
<feature type="transmembrane region" description="Helical" evidence="12">
    <location>
        <begin position="152"/>
        <end position="173"/>
    </location>
</feature>
<dbReference type="Gene3D" id="1.20.1510.10">
    <property type="entry name" value="Cation efflux protein transmembrane domain"/>
    <property type="match status" value="1"/>
</dbReference>
<keyword evidence="5" id="KW-0967">Endosome</keyword>
<evidence type="ECO:0000256" key="6">
    <source>
        <dbReference type="ARBA" id="ARBA00022833"/>
    </source>
</evidence>
<evidence type="ECO:0000256" key="9">
    <source>
        <dbReference type="ARBA" id="ARBA00023136"/>
    </source>
</evidence>
<feature type="transmembrane region" description="Helical" evidence="12">
    <location>
        <begin position="249"/>
        <end position="269"/>
    </location>
</feature>
<evidence type="ECO:0000256" key="7">
    <source>
        <dbReference type="ARBA" id="ARBA00022989"/>
    </source>
</evidence>
<dbReference type="InterPro" id="IPR026765">
    <property type="entry name" value="Tmem163"/>
</dbReference>
<dbReference type="Proteomes" id="UP000265000">
    <property type="component" value="Unplaced"/>
</dbReference>
<evidence type="ECO:0000256" key="1">
    <source>
        <dbReference type="ARBA" id="ARBA00004146"/>
    </source>
</evidence>
<dbReference type="GO" id="GO:0031901">
    <property type="term" value="C:early endosome membrane"/>
    <property type="evidence" value="ECO:0007669"/>
    <property type="project" value="UniProtKB-SubCell"/>
</dbReference>
<feature type="transmembrane region" description="Helical" evidence="12">
    <location>
        <begin position="118"/>
        <end position="140"/>
    </location>
</feature>
<keyword evidence="8" id="KW-0770">Synapse</keyword>
<dbReference type="PANTHER" id="PTHR31937">
    <property type="entry name" value="TRANSMEMBRANE PROTEIN 163"/>
    <property type="match status" value="1"/>
</dbReference>
<reference evidence="13" key="2">
    <citation type="submission" date="2025-09" db="UniProtKB">
        <authorList>
            <consortium name="Ensembl"/>
        </authorList>
    </citation>
    <scope>IDENTIFICATION</scope>
</reference>
<evidence type="ECO:0000256" key="5">
    <source>
        <dbReference type="ARBA" id="ARBA00022753"/>
    </source>
</evidence>
<feature type="compositionally biased region" description="Low complexity" evidence="11">
    <location>
        <begin position="22"/>
        <end position="33"/>
    </location>
</feature>
<feature type="transmembrane region" description="Helical" evidence="12">
    <location>
        <begin position="222"/>
        <end position="243"/>
    </location>
</feature>
<feature type="transmembrane region" description="Helical" evidence="12">
    <location>
        <begin position="88"/>
        <end position="112"/>
    </location>
</feature>
<sequence length="289" mass="31537">CLTGTTAERMTDPSPPDPTAVPDPAAGAGPTVVNGQCEQTDSPQQQENNTGSRGEGFKMDQEMKITESLLESSMRLKPHEAQSYRKKALWVSWASIVATIILAIAAFTVSIMRHSASAFGFAFDAMLDVLSSVIVLWRYSNAAAVHSAHREYIACMILGVIFILSSVCIMGKAIHDLATKLLPEVDDFLFSVSIVSGLVCVVLAVIKFMLGKVLTSRALITDGFNSMVGGIMGFSILISAEVFKHEPKVWYLDGTIGVLMGLIILAYGVKLLRDMIPRVRQTRNYERFE</sequence>
<dbReference type="Ensembl" id="ENSFHET00000033867.1">
    <property type="protein sequence ID" value="ENSFHEP00000032426.1"/>
    <property type="gene ID" value="ENSFHEG00000018901.1"/>
</dbReference>
<organism evidence="13 14">
    <name type="scientific">Fundulus heteroclitus</name>
    <name type="common">Killifish</name>
    <name type="synonym">Mummichog</name>
    <dbReference type="NCBI Taxonomy" id="8078"/>
    <lineage>
        <taxon>Eukaryota</taxon>
        <taxon>Metazoa</taxon>
        <taxon>Chordata</taxon>
        <taxon>Craniata</taxon>
        <taxon>Vertebrata</taxon>
        <taxon>Euteleostomi</taxon>
        <taxon>Actinopterygii</taxon>
        <taxon>Neopterygii</taxon>
        <taxon>Teleostei</taxon>
        <taxon>Neoteleostei</taxon>
        <taxon>Acanthomorphata</taxon>
        <taxon>Ovalentaria</taxon>
        <taxon>Atherinomorphae</taxon>
        <taxon>Cyprinodontiformes</taxon>
        <taxon>Fundulidae</taxon>
        <taxon>Fundulus</taxon>
    </lineage>
</organism>
<dbReference type="PANTHER" id="PTHR31937:SF2">
    <property type="entry name" value="TRANSMEMBRANE PROTEIN 163"/>
    <property type="match status" value="1"/>
</dbReference>
<reference evidence="13" key="1">
    <citation type="submission" date="2025-08" db="UniProtKB">
        <authorList>
            <consortium name="Ensembl"/>
        </authorList>
    </citation>
    <scope>IDENTIFICATION</scope>
</reference>
<keyword evidence="7 12" id="KW-1133">Transmembrane helix</keyword>
<keyword evidence="14" id="KW-1185">Reference proteome</keyword>
<keyword evidence="6" id="KW-0862">Zinc</keyword>
<feature type="compositionally biased region" description="Polar residues" evidence="11">
    <location>
        <begin position="34"/>
        <end position="52"/>
    </location>
</feature>
<keyword evidence="10" id="KW-0968">Cytoplasmic vesicle</keyword>
<dbReference type="GO" id="GO:0008270">
    <property type="term" value="F:zinc ion binding"/>
    <property type="evidence" value="ECO:0007669"/>
    <property type="project" value="TreeGrafter"/>
</dbReference>
<comment type="subcellular location">
    <subcellularLocation>
        <location evidence="2">Cytoplasmic vesicle</location>
        <location evidence="2">Secretory vesicle</location>
        <location evidence="2">Synaptic vesicle membrane</location>
        <topology evidence="2">Multi-pass membrane protein</topology>
    </subcellularLocation>
    <subcellularLocation>
        <location evidence="1">Early endosome membrane</location>
    </subcellularLocation>
</comment>
<evidence type="ECO:0000313" key="13">
    <source>
        <dbReference type="Ensembl" id="ENSFHEP00000032426.1"/>
    </source>
</evidence>
<protein>
    <submittedName>
        <fullName evidence="13">Transmembrane protein 163</fullName>
    </submittedName>
</protein>
<accession>A0A3Q2QWN1</accession>
<name>A0A3Q2QWN1_FUNHE</name>
<dbReference type="AlphaFoldDB" id="A0A3Q2QWN1"/>
<proteinExistence type="inferred from homology"/>
<keyword evidence="4 12" id="KW-0812">Transmembrane</keyword>
<dbReference type="GO" id="GO:0042552">
    <property type="term" value="P:myelination"/>
    <property type="evidence" value="ECO:0007669"/>
    <property type="project" value="Ensembl"/>
</dbReference>